<sequence length="133" mass="14789">MAAQNLGGLTSEVHDTLTIQEQRQRLSIFEWRDSLFHVISEHQVLVVNGDTGCGKSTQIVQYPAEAGHADQGKIGCTQPRRVAAMSVAERVSKEMGCTLGREVGHTVPFEDYKSSEIEIKIHFMTDDMLQKNS</sequence>
<dbReference type="STRING" id="1884261.A0A5C3QZ81"/>
<dbReference type="GO" id="GO:0071013">
    <property type="term" value="C:catalytic step 2 spliceosome"/>
    <property type="evidence" value="ECO:0007669"/>
    <property type="project" value="TreeGrafter"/>
</dbReference>
<dbReference type="SUPFAM" id="SSF52540">
    <property type="entry name" value="P-loop containing nucleoside triphosphate hydrolases"/>
    <property type="match status" value="1"/>
</dbReference>
<dbReference type="EMBL" id="ML178816">
    <property type="protein sequence ID" value="TFL05831.1"/>
    <property type="molecule type" value="Genomic_DNA"/>
</dbReference>
<dbReference type="InterPro" id="IPR027417">
    <property type="entry name" value="P-loop_NTPase"/>
</dbReference>
<dbReference type="PANTHER" id="PTHR18934">
    <property type="entry name" value="ATP-DEPENDENT RNA HELICASE"/>
    <property type="match status" value="1"/>
</dbReference>
<accession>A0A5C3QZ81</accession>
<evidence type="ECO:0000313" key="1">
    <source>
        <dbReference type="EMBL" id="TFL05831.1"/>
    </source>
</evidence>
<dbReference type="Gene3D" id="3.40.50.300">
    <property type="entry name" value="P-loop containing nucleotide triphosphate hydrolases"/>
    <property type="match status" value="1"/>
</dbReference>
<evidence type="ECO:0000313" key="2">
    <source>
        <dbReference type="Proteomes" id="UP000305067"/>
    </source>
</evidence>
<gene>
    <name evidence="1" type="ORF">BDV98DRAFT_589411</name>
</gene>
<reference evidence="1 2" key="1">
    <citation type="journal article" date="2019" name="Nat. Ecol. Evol.">
        <title>Megaphylogeny resolves global patterns of mushroom evolution.</title>
        <authorList>
            <person name="Varga T."/>
            <person name="Krizsan K."/>
            <person name="Foldi C."/>
            <person name="Dima B."/>
            <person name="Sanchez-Garcia M."/>
            <person name="Sanchez-Ramirez S."/>
            <person name="Szollosi G.J."/>
            <person name="Szarkandi J.G."/>
            <person name="Papp V."/>
            <person name="Albert L."/>
            <person name="Andreopoulos W."/>
            <person name="Angelini C."/>
            <person name="Antonin V."/>
            <person name="Barry K.W."/>
            <person name="Bougher N.L."/>
            <person name="Buchanan P."/>
            <person name="Buyck B."/>
            <person name="Bense V."/>
            <person name="Catcheside P."/>
            <person name="Chovatia M."/>
            <person name="Cooper J."/>
            <person name="Damon W."/>
            <person name="Desjardin D."/>
            <person name="Finy P."/>
            <person name="Geml J."/>
            <person name="Haridas S."/>
            <person name="Hughes K."/>
            <person name="Justo A."/>
            <person name="Karasinski D."/>
            <person name="Kautmanova I."/>
            <person name="Kiss B."/>
            <person name="Kocsube S."/>
            <person name="Kotiranta H."/>
            <person name="LaButti K.M."/>
            <person name="Lechner B.E."/>
            <person name="Liimatainen K."/>
            <person name="Lipzen A."/>
            <person name="Lukacs Z."/>
            <person name="Mihaltcheva S."/>
            <person name="Morgado L.N."/>
            <person name="Niskanen T."/>
            <person name="Noordeloos M.E."/>
            <person name="Ohm R.A."/>
            <person name="Ortiz-Santana B."/>
            <person name="Ovrebo C."/>
            <person name="Racz N."/>
            <person name="Riley R."/>
            <person name="Savchenko A."/>
            <person name="Shiryaev A."/>
            <person name="Soop K."/>
            <person name="Spirin V."/>
            <person name="Szebenyi C."/>
            <person name="Tomsovsky M."/>
            <person name="Tulloss R.E."/>
            <person name="Uehling J."/>
            <person name="Grigoriev I.V."/>
            <person name="Vagvolgyi C."/>
            <person name="Papp T."/>
            <person name="Martin F.M."/>
            <person name="Miettinen O."/>
            <person name="Hibbett D.S."/>
            <person name="Nagy L.G."/>
        </authorList>
    </citation>
    <scope>NUCLEOTIDE SEQUENCE [LARGE SCALE GENOMIC DNA]</scope>
    <source>
        <strain evidence="1 2">CBS 309.79</strain>
    </source>
</reference>
<dbReference type="AlphaFoldDB" id="A0A5C3QZ81"/>
<dbReference type="GO" id="GO:0004386">
    <property type="term" value="F:helicase activity"/>
    <property type="evidence" value="ECO:0007669"/>
    <property type="project" value="TreeGrafter"/>
</dbReference>
<keyword evidence="1" id="KW-0378">Hydrolase</keyword>
<dbReference type="PANTHER" id="PTHR18934:SF85">
    <property type="entry name" value="ATP-DEPENDENT RNA HELICASE DHX8"/>
    <property type="match status" value="1"/>
</dbReference>
<dbReference type="Proteomes" id="UP000305067">
    <property type="component" value="Unassembled WGS sequence"/>
</dbReference>
<organism evidence="1 2">
    <name type="scientific">Pterulicium gracile</name>
    <dbReference type="NCBI Taxonomy" id="1884261"/>
    <lineage>
        <taxon>Eukaryota</taxon>
        <taxon>Fungi</taxon>
        <taxon>Dikarya</taxon>
        <taxon>Basidiomycota</taxon>
        <taxon>Agaricomycotina</taxon>
        <taxon>Agaricomycetes</taxon>
        <taxon>Agaricomycetidae</taxon>
        <taxon>Agaricales</taxon>
        <taxon>Pleurotineae</taxon>
        <taxon>Pterulaceae</taxon>
        <taxon>Pterulicium</taxon>
    </lineage>
</organism>
<dbReference type="GO" id="GO:0000390">
    <property type="term" value="P:spliceosomal complex disassembly"/>
    <property type="evidence" value="ECO:0007669"/>
    <property type="project" value="TreeGrafter"/>
</dbReference>
<proteinExistence type="predicted"/>
<dbReference type="GO" id="GO:0003723">
    <property type="term" value="F:RNA binding"/>
    <property type="evidence" value="ECO:0007669"/>
    <property type="project" value="TreeGrafter"/>
</dbReference>
<protein>
    <submittedName>
        <fullName evidence="1">P-loop containing nucleoside triphosphate hydrolase protein</fullName>
    </submittedName>
</protein>
<keyword evidence="2" id="KW-1185">Reference proteome</keyword>
<dbReference type="OrthoDB" id="10253254at2759"/>
<dbReference type="GO" id="GO:0016787">
    <property type="term" value="F:hydrolase activity"/>
    <property type="evidence" value="ECO:0007669"/>
    <property type="project" value="UniProtKB-KW"/>
</dbReference>
<name>A0A5C3QZ81_9AGAR</name>